<keyword evidence="4" id="KW-0645">Protease</keyword>
<keyword evidence="2" id="KW-0472">Membrane</keyword>
<reference evidence="5" key="1">
    <citation type="submission" date="2017-01" db="EMBL/GenBank/DDBJ databases">
        <authorList>
            <person name="Varghese N."/>
            <person name="Submissions S."/>
        </authorList>
    </citation>
    <scope>NUCLEOTIDE SEQUENCE [LARGE SCALE GENOMIC DNA]</scope>
    <source>
        <strain evidence="5">DSM 21054</strain>
    </source>
</reference>
<feature type="coiled-coil region" evidence="1">
    <location>
        <begin position="242"/>
        <end position="285"/>
    </location>
</feature>
<keyword evidence="5" id="KW-1185">Reference proteome</keyword>
<dbReference type="GO" id="GO:0008233">
    <property type="term" value="F:peptidase activity"/>
    <property type="evidence" value="ECO:0007669"/>
    <property type="project" value="UniProtKB-KW"/>
</dbReference>
<accession>A0A173MNS7</accession>
<dbReference type="KEGG" id="fln:FLA_5340"/>
<organism evidence="4 5">
    <name type="scientific">Filimonas lacunae</name>
    <dbReference type="NCBI Taxonomy" id="477680"/>
    <lineage>
        <taxon>Bacteria</taxon>
        <taxon>Pseudomonadati</taxon>
        <taxon>Bacteroidota</taxon>
        <taxon>Chitinophagia</taxon>
        <taxon>Chitinophagales</taxon>
        <taxon>Chitinophagaceae</taxon>
        <taxon>Filimonas</taxon>
    </lineage>
</organism>
<keyword evidence="2" id="KW-1133">Transmembrane helix</keyword>
<dbReference type="Proteomes" id="UP000186917">
    <property type="component" value="Unassembled WGS sequence"/>
</dbReference>
<dbReference type="InterPro" id="IPR001107">
    <property type="entry name" value="Band_7"/>
</dbReference>
<keyword evidence="1" id="KW-0175">Coiled coil</keyword>
<keyword evidence="4" id="KW-0378">Hydrolase</keyword>
<evidence type="ECO:0000256" key="2">
    <source>
        <dbReference type="SAM" id="Phobius"/>
    </source>
</evidence>
<dbReference type="EMBL" id="FTOR01000001">
    <property type="protein sequence ID" value="SIS70610.1"/>
    <property type="molecule type" value="Genomic_DNA"/>
</dbReference>
<sequence length="321" mass="35899">MKKALLFVLVFAIVNIALLYIHLWLFRTRLPALCLISIVAHLLLLILFPYHKLKKQQKMNTTTNLLLAGLLVTFYSCNPVKPNYEGVLMKNYGRNGEEDFSAVVGAQGILGPGTELYQVPMFEQKADPPEVVITAKDAGVFTVDPSLTYQAIRGKGVDIIFNFKHVGIKNEDQIMDNIEGAVLNNLVTNAYREEARGFTTDSLMNNLNNFETAVENRLKAEFEKKGFTLLSLTSGLKPPASMAEAIERRNNTRQEAERARNELQIAQIALEKAKLEAEANRVRAAGLDSKILQQQWIEAIRNTTNKVIITDGRTPVILGQQ</sequence>
<evidence type="ECO:0000313" key="5">
    <source>
        <dbReference type="Proteomes" id="UP000186917"/>
    </source>
</evidence>
<feature type="transmembrane region" description="Helical" evidence="2">
    <location>
        <begin position="29"/>
        <end position="50"/>
    </location>
</feature>
<dbReference type="AlphaFoldDB" id="A0A173MNS7"/>
<feature type="domain" description="Band 7" evidence="3">
    <location>
        <begin position="80"/>
        <end position="265"/>
    </location>
</feature>
<dbReference type="STRING" id="477680.SAMN05421788_101733"/>
<dbReference type="Pfam" id="PF01145">
    <property type="entry name" value="Band_7"/>
    <property type="match status" value="1"/>
</dbReference>
<evidence type="ECO:0000256" key="1">
    <source>
        <dbReference type="SAM" id="Coils"/>
    </source>
</evidence>
<name>A0A173MNS7_9BACT</name>
<gene>
    <name evidence="4" type="ORF">SAMN05421788_101733</name>
</gene>
<proteinExistence type="predicted"/>
<protein>
    <submittedName>
        <fullName evidence="4">Regulator of protease activity HflC, stomatin/prohibitin superfamily</fullName>
    </submittedName>
</protein>
<dbReference type="RefSeq" id="WP_197705829.1">
    <property type="nucleotide sequence ID" value="NZ_AP017422.1"/>
</dbReference>
<keyword evidence="2" id="KW-0812">Transmembrane</keyword>
<evidence type="ECO:0000259" key="3">
    <source>
        <dbReference type="Pfam" id="PF01145"/>
    </source>
</evidence>
<dbReference type="GO" id="GO:0006508">
    <property type="term" value="P:proteolysis"/>
    <property type="evidence" value="ECO:0007669"/>
    <property type="project" value="UniProtKB-KW"/>
</dbReference>
<evidence type="ECO:0000313" key="4">
    <source>
        <dbReference type="EMBL" id="SIS70610.1"/>
    </source>
</evidence>